<dbReference type="GO" id="GO:0008721">
    <property type="term" value="F:D-serine ammonia-lyase activity"/>
    <property type="evidence" value="ECO:0007669"/>
    <property type="project" value="TreeGrafter"/>
</dbReference>
<dbReference type="GO" id="GO:0036088">
    <property type="term" value="P:D-serine catabolic process"/>
    <property type="evidence" value="ECO:0007669"/>
    <property type="project" value="TreeGrafter"/>
</dbReference>
<reference evidence="1" key="1">
    <citation type="submission" date="2018-05" db="EMBL/GenBank/DDBJ databases">
        <authorList>
            <person name="Lanie J.A."/>
            <person name="Ng W.-L."/>
            <person name="Kazmierczak K.M."/>
            <person name="Andrzejewski T.M."/>
            <person name="Davidsen T.M."/>
            <person name="Wayne K.J."/>
            <person name="Tettelin H."/>
            <person name="Glass J.I."/>
            <person name="Rusch D."/>
            <person name="Podicherti R."/>
            <person name="Tsui H.-C.T."/>
            <person name="Winkler M.E."/>
        </authorList>
    </citation>
    <scope>NUCLEOTIDE SEQUENCE</scope>
</reference>
<dbReference type="InterPro" id="IPR051466">
    <property type="entry name" value="D-amino_acid_metab_enzyme"/>
</dbReference>
<accession>A0A382G1E0</accession>
<dbReference type="Gene3D" id="3.20.20.10">
    <property type="entry name" value="Alanine racemase"/>
    <property type="match status" value="1"/>
</dbReference>
<dbReference type="EMBL" id="UINC01053067">
    <property type="protein sequence ID" value="SVB69136.1"/>
    <property type="molecule type" value="Genomic_DNA"/>
</dbReference>
<proteinExistence type="predicted"/>
<evidence type="ECO:0008006" key="2">
    <source>
        <dbReference type="Google" id="ProtNLM"/>
    </source>
</evidence>
<dbReference type="PANTHER" id="PTHR28004">
    <property type="entry name" value="ZGC:162816-RELATED"/>
    <property type="match status" value="1"/>
</dbReference>
<sequence>MNAVKTEELRNLDAIPSPALLVFPDRVEANLDRMIGMVNGDVSRLRPHVKTHKMAEVIRLQVAK</sequence>
<dbReference type="PANTHER" id="PTHR28004:SF2">
    <property type="entry name" value="D-SERINE DEHYDRATASE"/>
    <property type="match status" value="1"/>
</dbReference>
<feature type="non-terminal residue" evidence="1">
    <location>
        <position position="64"/>
    </location>
</feature>
<evidence type="ECO:0000313" key="1">
    <source>
        <dbReference type="EMBL" id="SVB69136.1"/>
    </source>
</evidence>
<gene>
    <name evidence="1" type="ORF">METZ01_LOCUS221990</name>
</gene>
<protein>
    <recommendedName>
        <fullName evidence="2">Alanine racemase N-terminal domain-containing protein</fullName>
    </recommendedName>
</protein>
<name>A0A382G1E0_9ZZZZ</name>
<organism evidence="1">
    <name type="scientific">marine metagenome</name>
    <dbReference type="NCBI Taxonomy" id="408172"/>
    <lineage>
        <taxon>unclassified sequences</taxon>
        <taxon>metagenomes</taxon>
        <taxon>ecological metagenomes</taxon>
    </lineage>
</organism>
<dbReference type="InterPro" id="IPR029066">
    <property type="entry name" value="PLP-binding_barrel"/>
</dbReference>
<dbReference type="AlphaFoldDB" id="A0A382G1E0"/>